<dbReference type="Pfam" id="PF00069">
    <property type="entry name" value="Pkinase"/>
    <property type="match status" value="1"/>
</dbReference>
<proteinExistence type="inferred from homology"/>
<evidence type="ECO:0000256" key="1">
    <source>
        <dbReference type="ARBA" id="ARBA00022527"/>
    </source>
</evidence>
<evidence type="ECO:0000313" key="11">
    <source>
        <dbReference type="EMBL" id="CAE2193385.1"/>
    </source>
</evidence>
<dbReference type="FunFam" id="3.30.200.20:FF:000042">
    <property type="entry name" value="Aurora kinase A"/>
    <property type="match status" value="1"/>
</dbReference>
<keyword evidence="5 6" id="KW-0067">ATP-binding</keyword>
<dbReference type="Gene3D" id="1.10.510.10">
    <property type="entry name" value="Transferase(Phosphotransferase) domain 1"/>
    <property type="match status" value="1"/>
</dbReference>
<dbReference type="EMBL" id="HBKN01003179">
    <property type="protein sequence ID" value="CAE2193396.1"/>
    <property type="molecule type" value="Transcribed_RNA"/>
</dbReference>
<feature type="binding site" evidence="6">
    <location>
        <position position="62"/>
    </location>
    <ligand>
        <name>ATP</name>
        <dbReference type="ChEBI" id="CHEBI:30616"/>
    </ligand>
</feature>
<evidence type="ECO:0000313" key="13">
    <source>
        <dbReference type="EMBL" id="CAE2193396.1"/>
    </source>
</evidence>
<dbReference type="InterPro" id="IPR008271">
    <property type="entry name" value="Ser/Thr_kinase_AS"/>
</dbReference>
<keyword evidence="1 7" id="KW-0723">Serine/threonine-protein kinase</keyword>
<evidence type="ECO:0000256" key="6">
    <source>
        <dbReference type="PROSITE-ProRule" id="PRU10141"/>
    </source>
</evidence>
<accession>A0A6U5WC45</accession>
<dbReference type="GO" id="GO:0005952">
    <property type="term" value="C:cAMP-dependent protein kinase complex"/>
    <property type="evidence" value="ECO:0007669"/>
    <property type="project" value="TreeGrafter"/>
</dbReference>
<evidence type="ECO:0000256" key="4">
    <source>
        <dbReference type="ARBA" id="ARBA00022777"/>
    </source>
</evidence>
<dbReference type="FunFam" id="1.10.510.10:FF:000005">
    <property type="entry name" value="cAMP-dependent protein kinase catalytic subunit alpha"/>
    <property type="match status" value="1"/>
</dbReference>
<dbReference type="GO" id="GO:0005524">
    <property type="term" value="F:ATP binding"/>
    <property type="evidence" value="ECO:0007669"/>
    <property type="project" value="UniProtKB-UniRule"/>
</dbReference>
<evidence type="ECO:0000256" key="2">
    <source>
        <dbReference type="ARBA" id="ARBA00022679"/>
    </source>
</evidence>
<feature type="domain" description="AGC-kinase C-terminal" evidence="10">
    <location>
        <begin position="302"/>
        <end position="358"/>
    </location>
</feature>
<dbReference type="PANTHER" id="PTHR24353">
    <property type="entry name" value="CYCLIC NUCLEOTIDE-DEPENDENT PROTEIN KINASE"/>
    <property type="match status" value="1"/>
</dbReference>
<dbReference type="PROSITE" id="PS00107">
    <property type="entry name" value="PROTEIN_KINASE_ATP"/>
    <property type="match status" value="1"/>
</dbReference>
<dbReference type="InterPro" id="IPR011009">
    <property type="entry name" value="Kinase-like_dom_sf"/>
</dbReference>
<dbReference type="PANTHER" id="PTHR24353:SF37">
    <property type="entry name" value="CAMP-DEPENDENT PROTEIN KINASE CATALYTIC SUBUNIT PRKX"/>
    <property type="match status" value="1"/>
</dbReference>
<evidence type="ECO:0000256" key="8">
    <source>
        <dbReference type="SAM" id="MobiDB-lite"/>
    </source>
</evidence>
<protein>
    <submittedName>
        <fullName evidence="11">Uncharacterized protein</fullName>
    </submittedName>
</protein>
<keyword evidence="4" id="KW-0418">Kinase</keyword>
<dbReference type="PROSITE" id="PS50011">
    <property type="entry name" value="PROTEIN_KINASE_DOM"/>
    <property type="match status" value="1"/>
</dbReference>
<name>A0A6U5WC45_GUITH</name>
<evidence type="ECO:0000256" key="3">
    <source>
        <dbReference type="ARBA" id="ARBA00022741"/>
    </source>
</evidence>
<dbReference type="CDD" id="cd05580">
    <property type="entry name" value="STKc_PKA_like"/>
    <property type="match status" value="1"/>
</dbReference>
<dbReference type="GO" id="GO:0004691">
    <property type="term" value="F:cAMP-dependent protein kinase activity"/>
    <property type="evidence" value="ECO:0007669"/>
    <property type="project" value="TreeGrafter"/>
</dbReference>
<feature type="compositionally biased region" description="Acidic residues" evidence="8">
    <location>
        <begin position="334"/>
        <end position="358"/>
    </location>
</feature>
<dbReference type="PROSITE" id="PS51285">
    <property type="entry name" value="AGC_KINASE_CTER"/>
    <property type="match status" value="1"/>
</dbReference>
<dbReference type="AlphaFoldDB" id="A0A6U5WC45"/>
<dbReference type="SMART" id="SM00220">
    <property type="entry name" value="S_TKc"/>
    <property type="match status" value="1"/>
</dbReference>
<reference evidence="11" key="1">
    <citation type="submission" date="2021-01" db="EMBL/GenBank/DDBJ databases">
        <authorList>
            <person name="Corre E."/>
            <person name="Pelletier E."/>
            <person name="Niang G."/>
            <person name="Scheremetjew M."/>
            <person name="Finn R."/>
            <person name="Kale V."/>
            <person name="Holt S."/>
            <person name="Cochrane G."/>
            <person name="Meng A."/>
            <person name="Brown T."/>
            <person name="Cohen L."/>
        </authorList>
    </citation>
    <scope>NUCLEOTIDE SEQUENCE</scope>
    <source>
        <strain evidence="11">CCMP 2712</strain>
    </source>
</reference>
<evidence type="ECO:0000259" key="9">
    <source>
        <dbReference type="PROSITE" id="PS50011"/>
    </source>
</evidence>
<comment type="similarity">
    <text evidence="7">Belongs to the protein kinase superfamily.</text>
</comment>
<keyword evidence="3 6" id="KW-0547">Nucleotide-binding</keyword>
<keyword evidence="2" id="KW-0808">Transferase</keyword>
<dbReference type="InterPro" id="IPR000961">
    <property type="entry name" value="AGC-kinase_C"/>
</dbReference>
<dbReference type="EMBL" id="HBKN01003168">
    <property type="protein sequence ID" value="CAE2193385.1"/>
    <property type="molecule type" value="Transcribed_RNA"/>
</dbReference>
<organism evidence="11">
    <name type="scientific">Guillardia theta</name>
    <name type="common">Cryptophyte</name>
    <name type="synonym">Cryptomonas phi</name>
    <dbReference type="NCBI Taxonomy" id="55529"/>
    <lineage>
        <taxon>Eukaryota</taxon>
        <taxon>Cryptophyceae</taxon>
        <taxon>Pyrenomonadales</taxon>
        <taxon>Geminigeraceae</taxon>
        <taxon>Guillardia</taxon>
    </lineage>
</organism>
<dbReference type="PROSITE" id="PS00108">
    <property type="entry name" value="PROTEIN_KINASE_ST"/>
    <property type="match status" value="1"/>
</dbReference>
<dbReference type="EMBL" id="HBKN01003169">
    <property type="protein sequence ID" value="CAE2193386.1"/>
    <property type="molecule type" value="Transcribed_RNA"/>
</dbReference>
<evidence type="ECO:0000256" key="5">
    <source>
        <dbReference type="ARBA" id="ARBA00022840"/>
    </source>
</evidence>
<evidence type="ECO:0000313" key="12">
    <source>
        <dbReference type="EMBL" id="CAE2193386.1"/>
    </source>
</evidence>
<dbReference type="SMART" id="SM00133">
    <property type="entry name" value="S_TK_X"/>
    <property type="match status" value="1"/>
</dbReference>
<dbReference type="GO" id="GO:0005829">
    <property type="term" value="C:cytosol"/>
    <property type="evidence" value="ECO:0007669"/>
    <property type="project" value="TreeGrafter"/>
</dbReference>
<gene>
    <name evidence="11" type="ORF">GTHE00462_LOCUS2696</name>
    <name evidence="12" type="ORF">GTHE00462_LOCUS2697</name>
    <name evidence="13" type="ORF">GTHE00462_LOCUS2707</name>
</gene>
<feature type="domain" description="Protein kinase" evidence="9">
    <location>
        <begin position="33"/>
        <end position="301"/>
    </location>
</feature>
<feature type="region of interest" description="Disordered" evidence="8">
    <location>
        <begin position="333"/>
        <end position="358"/>
    </location>
</feature>
<sequence>MIAQHTLKSLPPLVDSKQECLNIQQRQLQFDELVQHETIGTGTFGRVKLCRHAVTGFYYAMKILSKGEVLRLKQWEHVQSEKEILQKIQHPFIVQLHGKFHDSKNLYLVLELALGGELFWHLRNCARFPNETARFYASQIALALEYLHSKNIIYRDLKPENLLLDEQGYIKLTDFGLAKEITDRTWTLCGTPEYLAPEVIKSKGHGKAVDWWTFGILIFEMLAGYPPFYADNTFAIYQKILLLKVSSCLLPVPSKSEQVDYPKHFDPQAKDIIRKLLQSDRTKRIGNLKGGADDVKKHKWFKGLSWDYILRKQIPAPIVPKIRHAADTSNFEQYQDDDVDDLPGDQAPDVDDEVFDDF</sequence>
<dbReference type="Gene3D" id="3.30.200.20">
    <property type="entry name" value="Phosphorylase Kinase, domain 1"/>
    <property type="match status" value="1"/>
</dbReference>
<evidence type="ECO:0000256" key="7">
    <source>
        <dbReference type="RuleBase" id="RU000304"/>
    </source>
</evidence>
<dbReference type="InterPro" id="IPR000719">
    <property type="entry name" value="Prot_kinase_dom"/>
</dbReference>
<dbReference type="InterPro" id="IPR017441">
    <property type="entry name" value="Protein_kinase_ATP_BS"/>
</dbReference>
<evidence type="ECO:0000259" key="10">
    <source>
        <dbReference type="PROSITE" id="PS51285"/>
    </source>
</evidence>
<dbReference type="SUPFAM" id="SSF56112">
    <property type="entry name" value="Protein kinase-like (PK-like)"/>
    <property type="match status" value="1"/>
</dbReference>
<dbReference type="GO" id="GO:0009653">
    <property type="term" value="P:anatomical structure morphogenesis"/>
    <property type="evidence" value="ECO:0007669"/>
    <property type="project" value="UniProtKB-ARBA"/>
</dbReference>